<reference evidence="11 12" key="1">
    <citation type="submission" date="2017-06" db="EMBL/GenBank/DDBJ databases">
        <authorList>
            <person name="Kim H.J."/>
            <person name="Triplett B.A."/>
        </authorList>
    </citation>
    <scope>NUCLEOTIDE SEQUENCE [LARGE SCALE GENOMIC DNA]</scope>
    <source>
        <strain evidence="11 12">DSM 13116</strain>
    </source>
</reference>
<dbReference type="EC" id="2.7.2.7" evidence="9"/>
<comment type="catalytic activity">
    <reaction evidence="8 9">
        <text>butanoate + ATP = butanoyl phosphate + ADP</text>
        <dbReference type="Rhea" id="RHEA:13585"/>
        <dbReference type="ChEBI" id="CHEBI:17968"/>
        <dbReference type="ChEBI" id="CHEBI:30616"/>
        <dbReference type="ChEBI" id="CHEBI:58079"/>
        <dbReference type="ChEBI" id="CHEBI:456216"/>
        <dbReference type="EC" id="2.7.2.7"/>
    </reaction>
</comment>
<dbReference type="GO" id="GO:0005737">
    <property type="term" value="C:cytoplasm"/>
    <property type="evidence" value="ECO:0007669"/>
    <property type="project" value="UniProtKB-SubCell"/>
</dbReference>
<dbReference type="PIRSF" id="PIRSF036458">
    <property type="entry name" value="Butyrate_kin"/>
    <property type="match status" value="1"/>
</dbReference>
<dbReference type="AlphaFoldDB" id="A0A238Z526"/>
<comment type="subcellular location">
    <subcellularLocation>
        <location evidence="1 9">Cytoplasm</location>
    </subcellularLocation>
</comment>
<dbReference type="HAMAP" id="MF_00542">
    <property type="entry name" value="Butyrate_kinase"/>
    <property type="match status" value="1"/>
</dbReference>
<evidence type="ECO:0000256" key="10">
    <source>
        <dbReference type="RuleBase" id="RU003835"/>
    </source>
</evidence>
<dbReference type="InterPro" id="IPR023865">
    <property type="entry name" value="Aliphatic_acid_kinase_CS"/>
</dbReference>
<keyword evidence="7 9" id="KW-0067">ATP-binding</keyword>
<keyword evidence="12" id="KW-1185">Reference proteome</keyword>
<dbReference type="NCBIfam" id="TIGR02707">
    <property type="entry name" value="butyr_kinase"/>
    <property type="match status" value="1"/>
</dbReference>
<keyword evidence="5 9" id="KW-0547">Nucleotide-binding</keyword>
<evidence type="ECO:0000256" key="1">
    <source>
        <dbReference type="ARBA" id="ARBA00004496"/>
    </source>
</evidence>
<evidence type="ECO:0000256" key="7">
    <source>
        <dbReference type="ARBA" id="ARBA00022840"/>
    </source>
</evidence>
<dbReference type="PROSITE" id="PS01076">
    <property type="entry name" value="ACETATE_KINASE_2"/>
    <property type="match status" value="1"/>
</dbReference>
<evidence type="ECO:0000256" key="8">
    <source>
        <dbReference type="ARBA" id="ARBA00048596"/>
    </source>
</evidence>
<name>A0A238Z526_9BACT</name>
<evidence type="ECO:0000256" key="6">
    <source>
        <dbReference type="ARBA" id="ARBA00022777"/>
    </source>
</evidence>
<dbReference type="Proteomes" id="UP000198324">
    <property type="component" value="Unassembled WGS sequence"/>
</dbReference>
<keyword evidence="6 9" id="KW-0418">Kinase</keyword>
<proteinExistence type="inferred from homology"/>
<dbReference type="NCBIfam" id="NF002834">
    <property type="entry name" value="PRK03011.1-5"/>
    <property type="match status" value="1"/>
</dbReference>
<evidence type="ECO:0000256" key="2">
    <source>
        <dbReference type="ARBA" id="ARBA00008748"/>
    </source>
</evidence>
<accession>A0A238Z526</accession>
<evidence type="ECO:0000256" key="4">
    <source>
        <dbReference type="ARBA" id="ARBA00022679"/>
    </source>
</evidence>
<protein>
    <recommendedName>
        <fullName evidence="9">Probable butyrate kinase</fullName>
        <shortName evidence="9">BK</shortName>
        <ecNumber evidence="9">2.7.2.7</ecNumber>
    </recommendedName>
    <alternativeName>
        <fullName evidence="9">Branched-chain carboxylic acid kinase</fullName>
    </alternativeName>
</protein>
<dbReference type="GO" id="GO:0005524">
    <property type="term" value="F:ATP binding"/>
    <property type="evidence" value="ECO:0007669"/>
    <property type="project" value="UniProtKB-KW"/>
</dbReference>
<dbReference type="InterPro" id="IPR011245">
    <property type="entry name" value="Butyrate_kin"/>
</dbReference>
<dbReference type="GO" id="GO:0008776">
    <property type="term" value="F:acetate kinase activity"/>
    <property type="evidence" value="ECO:0007669"/>
    <property type="project" value="TreeGrafter"/>
</dbReference>
<organism evidence="11 12">
    <name type="scientific">Humidesulfovibrio mexicanus</name>
    <dbReference type="NCBI Taxonomy" id="147047"/>
    <lineage>
        <taxon>Bacteria</taxon>
        <taxon>Pseudomonadati</taxon>
        <taxon>Thermodesulfobacteriota</taxon>
        <taxon>Desulfovibrionia</taxon>
        <taxon>Desulfovibrionales</taxon>
        <taxon>Desulfovibrionaceae</taxon>
        <taxon>Humidesulfovibrio</taxon>
    </lineage>
</organism>
<dbReference type="OrthoDB" id="9771859at2"/>
<dbReference type="PANTHER" id="PTHR21060">
    <property type="entry name" value="ACETATE KINASE"/>
    <property type="match status" value="1"/>
</dbReference>
<evidence type="ECO:0000256" key="3">
    <source>
        <dbReference type="ARBA" id="ARBA00022490"/>
    </source>
</evidence>
<dbReference type="SUPFAM" id="SSF53067">
    <property type="entry name" value="Actin-like ATPase domain"/>
    <property type="match status" value="2"/>
</dbReference>
<gene>
    <name evidence="9" type="primary">buk</name>
    <name evidence="11" type="ORF">SAMN04488503_1248</name>
</gene>
<evidence type="ECO:0000256" key="9">
    <source>
        <dbReference type="HAMAP-Rule" id="MF_00542"/>
    </source>
</evidence>
<keyword evidence="4 9" id="KW-0808">Transferase</keyword>
<comment type="similarity">
    <text evidence="2 9 10">Belongs to the acetokinase family.</text>
</comment>
<dbReference type="PANTHER" id="PTHR21060:SF3">
    <property type="entry name" value="BUTYRATE KINASE 2-RELATED"/>
    <property type="match status" value="1"/>
</dbReference>
<dbReference type="InterPro" id="IPR000890">
    <property type="entry name" value="Aliphatic_acid_kin_short-chain"/>
</dbReference>
<evidence type="ECO:0000313" key="11">
    <source>
        <dbReference type="EMBL" id="SNR78292.1"/>
    </source>
</evidence>
<sequence length="368" mass="38128">MNARILCLNPGSTSTKLAVFEGDAPRFSVELRHPKAELSACGGVGAQLPLRLAAIEQALADAGFAAAPGAYAAVSGRGGLLRPLPGGVYAVDAAMLAELAAGAHGEHPCNLGAPLALRFAAACGCPAFVVDPPVTDELRDIARMTGLPRIRRRSVFHALSQRMAGRLAARHLGLRYEDATFVVAHLGGGVSVGAHDRGRVVDVTNGVDGEGPMSAERAGALPALVLVEMVRAGDDPVRLRKEILTSGGMYAHTGTNDLREVERRFHEGDAACGAVIQAMAYGVAKFVGAMAAALQEDASGGPAAIVLTGGMSRSPLLVEEISRRVRFLAPVLALPQVDEMLALATGARLALEGREPVRSYAALAGRQS</sequence>
<dbReference type="PRINTS" id="PR00471">
    <property type="entry name" value="ACETATEKNASE"/>
</dbReference>
<dbReference type="RefSeq" id="WP_089272815.1">
    <property type="nucleotide sequence ID" value="NZ_FZOC01000002.1"/>
</dbReference>
<keyword evidence="3 9" id="KW-0963">Cytoplasm</keyword>
<dbReference type="GO" id="GO:0047761">
    <property type="term" value="F:butyrate kinase activity"/>
    <property type="evidence" value="ECO:0007669"/>
    <property type="project" value="UniProtKB-UniRule"/>
</dbReference>
<dbReference type="Gene3D" id="3.30.420.40">
    <property type="match status" value="2"/>
</dbReference>
<dbReference type="CDD" id="cd24011">
    <property type="entry name" value="ASKHA_NBD_BK"/>
    <property type="match status" value="1"/>
</dbReference>
<dbReference type="Pfam" id="PF00871">
    <property type="entry name" value="Acetate_kinase"/>
    <property type="match status" value="1"/>
</dbReference>
<dbReference type="GO" id="GO:0006083">
    <property type="term" value="P:acetate metabolic process"/>
    <property type="evidence" value="ECO:0007669"/>
    <property type="project" value="TreeGrafter"/>
</dbReference>
<dbReference type="InterPro" id="IPR043129">
    <property type="entry name" value="ATPase_NBD"/>
</dbReference>
<evidence type="ECO:0000313" key="12">
    <source>
        <dbReference type="Proteomes" id="UP000198324"/>
    </source>
</evidence>
<dbReference type="PROSITE" id="PS01075">
    <property type="entry name" value="ACETATE_KINASE_1"/>
    <property type="match status" value="1"/>
</dbReference>
<dbReference type="EMBL" id="FZOC01000002">
    <property type="protein sequence ID" value="SNR78292.1"/>
    <property type="molecule type" value="Genomic_DNA"/>
</dbReference>
<evidence type="ECO:0000256" key="5">
    <source>
        <dbReference type="ARBA" id="ARBA00022741"/>
    </source>
</evidence>